<proteinExistence type="predicted"/>
<dbReference type="EMBL" id="CM047899">
    <property type="protein sequence ID" value="KAJ0102049.1"/>
    <property type="molecule type" value="Genomic_DNA"/>
</dbReference>
<accession>A0ACC1BSJ2</accession>
<protein>
    <submittedName>
        <fullName evidence="1">Uncharacterized protein</fullName>
    </submittedName>
</protein>
<comment type="caution">
    <text evidence="1">The sequence shown here is derived from an EMBL/GenBank/DDBJ whole genome shotgun (WGS) entry which is preliminary data.</text>
</comment>
<reference evidence="2" key="1">
    <citation type="journal article" date="2023" name="G3 (Bethesda)">
        <title>Genome assembly and association tests identify interacting loci associated with vigor, precocity, and sex in interspecific pistachio rootstocks.</title>
        <authorList>
            <person name="Palmer W."/>
            <person name="Jacygrad E."/>
            <person name="Sagayaradj S."/>
            <person name="Cavanaugh K."/>
            <person name="Han R."/>
            <person name="Bertier L."/>
            <person name="Beede B."/>
            <person name="Kafkas S."/>
            <person name="Golino D."/>
            <person name="Preece J."/>
            <person name="Michelmore R."/>
        </authorList>
    </citation>
    <scope>NUCLEOTIDE SEQUENCE [LARGE SCALE GENOMIC DNA]</scope>
</reference>
<gene>
    <name evidence="1" type="ORF">Patl1_05008</name>
</gene>
<organism evidence="1 2">
    <name type="scientific">Pistacia atlantica</name>
    <dbReference type="NCBI Taxonomy" id="434234"/>
    <lineage>
        <taxon>Eukaryota</taxon>
        <taxon>Viridiplantae</taxon>
        <taxon>Streptophyta</taxon>
        <taxon>Embryophyta</taxon>
        <taxon>Tracheophyta</taxon>
        <taxon>Spermatophyta</taxon>
        <taxon>Magnoliopsida</taxon>
        <taxon>eudicotyledons</taxon>
        <taxon>Gunneridae</taxon>
        <taxon>Pentapetalae</taxon>
        <taxon>rosids</taxon>
        <taxon>malvids</taxon>
        <taxon>Sapindales</taxon>
        <taxon>Anacardiaceae</taxon>
        <taxon>Pistacia</taxon>
    </lineage>
</organism>
<dbReference type="Proteomes" id="UP001164250">
    <property type="component" value="Chromosome 3"/>
</dbReference>
<evidence type="ECO:0000313" key="2">
    <source>
        <dbReference type="Proteomes" id="UP001164250"/>
    </source>
</evidence>
<sequence>MESLMSMEAFVSLLNLKAREFLMERNADVGKDIISTLPDSILLHILSFLPIKDVLRTSVLSTRWKYLWASISNIDFDETSNNFPSGMRASIRDSVNKVLLLHDPSSIQKFRLRSRRSVSGSRLNSWVSTAISHKVEELDLDLPVLPSFKLPDTLFTSDTVSILKLNMEIVFKVPRFTRFSNLRTLSLRKVKFHGNQYAEHLFSACLVLQELVLCKCVLVDTTRITISIPTLRKLEIRHPLPLDYQLYGCCVTVCAENLISLSCKSCAVVELVLSNLSSMKDAYIDEECSGYQDNEFSRRVIGVLGGMHNVQSLRLSYDTLQCLAREKNLQASLPMFHNLIHLKVIKKMYDYTNEEVLISFLEKSPNVKTLELPEVWVKNIFPQCLKSCIKTVSIAHFEGWYREVLFLKHLLRNSNVLEKLTVFCGKDLARDLRKLNEINHELQAIHSCEIEFRKGFKRD</sequence>
<name>A0ACC1BSJ2_9ROSI</name>
<evidence type="ECO:0000313" key="1">
    <source>
        <dbReference type="EMBL" id="KAJ0102049.1"/>
    </source>
</evidence>
<keyword evidence="2" id="KW-1185">Reference proteome</keyword>